<evidence type="ECO:0000313" key="1">
    <source>
        <dbReference type="EMBL" id="CDZ91347.1"/>
    </source>
</evidence>
<accession>A0A098BSY6</accession>
<gene>
    <name evidence="1" type="ORF">RHRU231_820117</name>
</gene>
<dbReference type="Proteomes" id="UP000042997">
    <property type="component" value="Unassembled WGS sequence"/>
</dbReference>
<organism evidence="1 2">
    <name type="scientific">Rhodococcus ruber</name>
    <dbReference type="NCBI Taxonomy" id="1830"/>
    <lineage>
        <taxon>Bacteria</taxon>
        <taxon>Bacillati</taxon>
        <taxon>Actinomycetota</taxon>
        <taxon>Actinomycetes</taxon>
        <taxon>Mycobacteriales</taxon>
        <taxon>Nocardiaceae</taxon>
        <taxon>Rhodococcus</taxon>
    </lineage>
</organism>
<evidence type="ECO:0000313" key="2">
    <source>
        <dbReference type="Proteomes" id="UP000042997"/>
    </source>
</evidence>
<sequence>MITPLGQSAGDRACEILQHRVRLN</sequence>
<proteinExistence type="predicted"/>
<name>A0A098BSY6_9NOCA</name>
<dbReference type="EMBL" id="CCSD01000097">
    <property type="protein sequence ID" value="CDZ91347.1"/>
    <property type="molecule type" value="Genomic_DNA"/>
</dbReference>
<dbReference type="AlphaFoldDB" id="A0A098BSY6"/>
<protein>
    <submittedName>
        <fullName evidence="1">Uncharacterized protein</fullName>
    </submittedName>
</protein>
<reference evidence="1 2" key="1">
    <citation type="journal article" date="2014" name="Genome Announc.">
        <title>Draft Genome Sequence of Propane- and Butane-Oxidizing Actinobacterium Rhodococcus ruber IEGM 231.</title>
        <authorList>
            <person name="Ivshina I.B."/>
            <person name="Kuyukina M.S."/>
            <person name="Krivoruchko A.V."/>
            <person name="Barbe V."/>
            <person name="Fischer C."/>
        </authorList>
    </citation>
    <scope>NUCLEOTIDE SEQUENCE [LARGE SCALE GENOMIC DNA]</scope>
</reference>